<comment type="caution">
    <text evidence="1">The sequence shown here is derived from an EMBL/GenBank/DDBJ whole genome shotgun (WGS) entry which is preliminary data.</text>
</comment>
<evidence type="ECO:0000313" key="1">
    <source>
        <dbReference type="EMBL" id="EDT37178.1"/>
    </source>
</evidence>
<evidence type="ECO:0000313" key="2">
    <source>
        <dbReference type="Proteomes" id="UP000004814"/>
    </source>
</evidence>
<organism evidence="1 2">
    <name type="scientific">Burkholderia ambifaria MEX-5</name>
    <dbReference type="NCBI Taxonomy" id="396597"/>
    <lineage>
        <taxon>Bacteria</taxon>
        <taxon>Pseudomonadati</taxon>
        <taxon>Pseudomonadota</taxon>
        <taxon>Betaproteobacteria</taxon>
        <taxon>Burkholderiales</taxon>
        <taxon>Burkholderiaceae</taxon>
        <taxon>Burkholderia</taxon>
        <taxon>Burkholderia cepacia complex</taxon>
    </lineage>
</organism>
<protein>
    <submittedName>
        <fullName evidence="1">Uncharacterized protein</fullName>
    </submittedName>
</protein>
<gene>
    <name evidence="1" type="ORF">BamMEX5DRAFT_7043</name>
</gene>
<sequence>MDVDGAAPVNASDCVNRYDEIDRLTPNSSGPSVISAQYASTRCANGLGLRTRQIRLNADSIVIIVITDVTTSTIRPAVVSPLAFAAN</sequence>
<reference evidence="1 2" key="1">
    <citation type="submission" date="2008-03" db="EMBL/GenBank/DDBJ databases">
        <title>Sequencing of the draft genome and assembly of Burkholderia ambifaria MEX-5.</title>
        <authorList>
            <consortium name="US DOE Joint Genome Institute (JGI-PGF)"/>
            <person name="Copeland A."/>
            <person name="Lucas S."/>
            <person name="Lapidus A."/>
            <person name="Glavina del Rio T."/>
            <person name="Dalin E."/>
            <person name="Tice H."/>
            <person name="Bruce D."/>
            <person name="Goodwin L."/>
            <person name="Pitluck S."/>
            <person name="Larimer F."/>
            <person name="Land M.L."/>
            <person name="Hauser L."/>
            <person name="Tiedje J."/>
            <person name="Richardson P."/>
        </authorList>
    </citation>
    <scope>NUCLEOTIDE SEQUENCE [LARGE SCALE GENOMIC DNA]</scope>
    <source>
        <strain evidence="1 2">MEX-5</strain>
    </source>
</reference>
<dbReference type="AlphaFoldDB" id="B1TGX7"/>
<name>B1TGX7_9BURK</name>
<dbReference type="Proteomes" id="UP000004814">
    <property type="component" value="Unassembled WGS sequence"/>
</dbReference>
<dbReference type="EMBL" id="ABLK01000575">
    <property type="protein sequence ID" value="EDT37178.1"/>
    <property type="molecule type" value="Genomic_DNA"/>
</dbReference>
<accession>B1TGX7</accession>
<proteinExistence type="predicted"/>